<protein>
    <submittedName>
        <fullName evidence="1">Zinc knuckle family protein</fullName>
    </submittedName>
</protein>
<feature type="non-terminal residue" evidence="1">
    <location>
        <position position="53"/>
    </location>
</feature>
<name>A0AAD4PBT3_PERFH</name>
<dbReference type="AlphaFoldDB" id="A0AAD4PBT3"/>
<dbReference type="EMBL" id="SDAM02000048">
    <property type="protein sequence ID" value="KAH6834534.1"/>
    <property type="molecule type" value="Genomic_DNA"/>
</dbReference>
<gene>
    <name evidence="1" type="ORF">C2S53_004116</name>
</gene>
<keyword evidence="2" id="KW-1185">Reference proteome</keyword>
<dbReference type="Proteomes" id="UP001190926">
    <property type="component" value="Unassembled WGS sequence"/>
</dbReference>
<organism evidence="1 2">
    <name type="scientific">Perilla frutescens var. hirtella</name>
    <name type="common">Perilla citriodora</name>
    <name type="synonym">Perilla setoyensis</name>
    <dbReference type="NCBI Taxonomy" id="608512"/>
    <lineage>
        <taxon>Eukaryota</taxon>
        <taxon>Viridiplantae</taxon>
        <taxon>Streptophyta</taxon>
        <taxon>Embryophyta</taxon>
        <taxon>Tracheophyta</taxon>
        <taxon>Spermatophyta</taxon>
        <taxon>Magnoliopsida</taxon>
        <taxon>eudicotyledons</taxon>
        <taxon>Gunneridae</taxon>
        <taxon>Pentapetalae</taxon>
        <taxon>asterids</taxon>
        <taxon>lamiids</taxon>
        <taxon>Lamiales</taxon>
        <taxon>Lamiaceae</taxon>
        <taxon>Nepetoideae</taxon>
        <taxon>Elsholtzieae</taxon>
        <taxon>Perilla</taxon>
    </lineage>
</organism>
<evidence type="ECO:0000313" key="1">
    <source>
        <dbReference type="EMBL" id="KAH6834534.1"/>
    </source>
</evidence>
<reference evidence="1 2" key="1">
    <citation type="journal article" date="2021" name="Nat. Commun.">
        <title>Incipient diploidization of the medicinal plant Perilla within 10,000 years.</title>
        <authorList>
            <person name="Zhang Y."/>
            <person name="Shen Q."/>
            <person name="Leng L."/>
            <person name="Zhang D."/>
            <person name="Chen S."/>
            <person name="Shi Y."/>
            <person name="Ning Z."/>
            <person name="Chen S."/>
        </authorList>
    </citation>
    <scope>NUCLEOTIDE SEQUENCE [LARGE SCALE GENOMIC DNA]</scope>
    <source>
        <strain evidence="2">cv. PC099</strain>
    </source>
</reference>
<accession>A0AAD4PBT3</accession>
<comment type="caution">
    <text evidence="1">The sequence shown here is derived from an EMBL/GenBank/DDBJ whole genome shotgun (WGS) entry which is preliminary data.</text>
</comment>
<evidence type="ECO:0000313" key="2">
    <source>
        <dbReference type="Proteomes" id="UP001190926"/>
    </source>
</evidence>
<proteinExistence type="predicted"/>
<sequence>MAFFAKLKDYNTDMRQEVIEIYMAVMQSKLLRDQHILPHVTTNNTRIVSLNFF</sequence>